<proteinExistence type="predicted"/>
<sequence>MTHDFGLHLTQELAKRFGLPADTWPQSTEQVAPFFTIVVNALGPDAATRWFEAARRAHQKVAAADRDRTHQFGFPMHLDVEAEAHKETTLSIVAAFEATKALYEVTRRDPTADVDTYFDCALRACAG</sequence>
<dbReference type="Proteomes" id="UP001596160">
    <property type="component" value="Unassembled WGS sequence"/>
</dbReference>
<reference evidence="2" key="1">
    <citation type="journal article" date="2019" name="Int. J. Syst. Evol. Microbiol.">
        <title>The Global Catalogue of Microorganisms (GCM) 10K type strain sequencing project: providing services to taxonomists for standard genome sequencing and annotation.</title>
        <authorList>
            <consortium name="The Broad Institute Genomics Platform"/>
            <consortium name="The Broad Institute Genome Sequencing Center for Infectious Disease"/>
            <person name="Wu L."/>
            <person name="Ma J."/>
        </authorList>
    </citation>
    <scope>NUCLEOTIDE SEQUENCE [LARGE SCALE GENOMIC DNA]</scope>
    <source>
        <strain evidence="2">PCU 266</strain>
    </source>
</reference>
<gene>
    <name evidence="1" type="ORF">ACFPRH_35110</name>
</gene>
<protein>
    <submittedName>
        <fullName evidence="1">Uncharacterized protein</fullName>
    </submittedName>
</protein>
<dbReference type="EMBL" id="JBHSKP010000053">
    <property type="protein sequence ID" value="MFC5156954.1"/>
    <property type="molecule type" value="Genomic_DNA"/>
</dbReference>
<keyword evidence="2" id="KW-1185">Reference proteome</keyword>
<comment type="caution">
    <text evidence="1">The sequence shown here is derived from an EMBL/GenBank/DDBJ whole genome shotgun (WGS) entry which is preliminary data.</text>
</comment>
<dbReference type="RefSeq" id="WP_344486587.1">
    <property type="nucleotide sequence ID" value="NZ_BAAASB010000042.1"/>
</dbReference>
<name>A0ABW0AVN3_9ACTN</name>
<accession>A0ABW0AVN3</accession>
<evidence type="ECO:0000313" key="2">
    <source>
        <dbReference type="Proteomes" id="UP001596160"/>
    </source>
</evidence>
<evidence type="ECO:0000313" key="1">
    <source>
        <dbReference type="EMBL" id="MFC5156954.1"/>
    </source>
</evidence>
<organism evidence="1 2">
    <name type="scientific">Streptomyces amakusaensis</name>
    <dbReference type="NCBI Taxonomy" id="67271"/>
    <lineage>
        <taxon>Bacteria</taxon>
        <taxon>Bacillati</taxon>
        <taxon>Actinomycetota</taxon>
        <taxon>Actinomycetes</taxon>
        <taxon>Kitasatosporales</taxon>
        <taxon>Streptomycetaceae</taxon>
        <taxon>Streptomyces</taxon>
    </lineage>
</organism>